<dbReference type="InterPro" id="IPR045584">
    <property type="entry name" value="Pilin-like"/>
</dbReference>
<gene>
    <name evidence="2" type="ORF">IP92_01762</name>
</gene>
<organism evidence="2 3">
    <name type="scientific">Pseudoduganella flava</name>
    <dbReference type="NCBI Taxonomy" id="871742"/>
    <lineage>
        <taxon>Bacteria</taxon>
        <taxon>Pseudomonadati</taxon>
        <taxon>Pseudomonadota</taxon>
        <taxon>Betaproteobacteria</taxon>
        <taxon>Burkholderiales</taxon>
        <taxon>Oxalobacteraceae</taxon>
        <taxon>Telluria group</taxon>
        <taxon>Pseudoduganella</taxon>
    </lineage>
</organism>
<proteinExistence type="predicted"/>
<dbReference type="Gene3D" id="3.30.700.10">
    <property type="entry name" value="Glycoprotein, Type 4 Pilin"/>
    <property type="match status" value="1"/>
</dbReference>
<dbReference type="Proteomes" id="UP000315112">
    <property type="component" value="Unassembled WGS sequence"/>
</dbReference>
<dbReference type="PROSITE" id="PS00409">
    <property type="entry name" value="PROKAR_NTER_METHYL"/>
    <property type="match status" value="1"/>
</dbReference>
<keyword evidence="1" id="KW-1133">Transmembrane helix</keyword>
<dbReference type="PANTHER" id="PTHR30093:SF46">
    <property type="entry name" value="MSHA MINOR PILIN PROTEIN MSHB"/>
    <property type="match status" value="1"/>
</dbReference>
<dbReference type="EMBL" id="VLKW01000003">
    <property type="protein sequence ID" value="TWI48374.1"/>
    <property type="molecule type" value="Genomic_DNA"/>
</dbReference>
<dbReference type="AlphaFoldDB" id="A0A562PVC6"/>
<evidence type="ECO:0000313" key="3">
    <source>
        <dbReference type="Proteomes" id="UP000315112"/>
    </source>
</evidence>
<comment type="caution">
    <text evidence="2">The sequence shown here is derived from an EMBL/GenBank/DDBJ whole genome shotgun (WGS) entry which is preliminary data.</text>
</comment>
<dbReference type="PANTHER" id="PTHR30093">
    <property type="entry name" value="GENERAL SECRETION PATHWAY PROTEIN G"/>
    <property type="match status" value="1"/>
</dbReference>
<dbReference type="InterPro" id="IPR012902">
    <property type="entry name" value="N_methyl_site"/>
</dbReference>
<name>A0A562PVC6_9BURK</name>
<dbReference type="Pfam" id="PF07963">
    <property type="entry name" value="N_methyl"/>
    <property type="match status" value="1"/>
</dbReference>
<keyword evidence="1" id="KW-0472">Membrane</keyword>
<keyword evidence="1" id="KW-0812">Transmembrane</keyword>
<evidence type="ECO:0000313" key="2">
    <source>
        <dbReference type="EMBL" id="TWI48374.1"/>
    </source>
</evidence>
<reference evidence="2 3" key="1">
    <citation type="journal article" date="2015" name="Stand. Genomic Sci.">
        <title>Genomic Encyclopedia of Bacterial and Archaeal Type Strains, Phase III: the genomes of soil and plant-associated and newly described type strains.</title>
        <authorList>
            <person name="Whitman W.B."/>
            <person name="Woyke T."/>
            <person name="Klenk H.P."/>
            <person name="Zhou Y."/>
            <person name="Lilburn T.G."/>
            <person name="Beck B.J."/>
            <person name="De Vos P."/>
            <person name="Vandamme P."/>
            <person name="Eisen J.A."/>
            <person name="Garrity G."/>
            <person name="Hugenholtz P."/>
            <person name="Kyrpides N.C."/>
        </authorList>
    </citation>
    <scope>NUCLEOTIDE SEQUENCE [LARGE SCALE GENOMIC DNA]</scope>
    <source>
        <strain evidence="2 3">CGMCC 1.10685</strain>
    </source>
</reference>
<evidence type="ECO:0000256" key="1">
    <source>
        <dbReference type="SAM" id="Phobius"/>
    </source>
</evidence>
<accession>A0A562PVC6</accession>
<feature type="transmembrane region" description="Helical" evidence="1">
    <location>
        <begin position="39"/>
        <end position="59"/>
    </location>
</feature>
<dbReference type="NCBIfam" id="TIGR02532">
    <property type="entry name" value="IV_pilin_GFxxxE"/>
    <property type="match status" value="1"/>
</dbReference>
<dbReference type="SUPFAM" id="SSF54523">
    <property type="entry name" value="Pili subunits"/>
    <property type="match status" value="1"/>
</dbReference>
<sequence length="181" mass="18277">MMSGLAATRYPNNRAYHPVSPSFAMTAHLSRITRTQSGFTLIELIVVIVILGILAATALPRFADLGSDARRATVRAASGALATTSATAHGKALVAGSLTADVDMDGTTVAMVNGYPSSAATTATAAGLSSDDWTITVNGRDLHVSPNGAPNAANCRATYSEAVSNAGVLTPAAVAVVDTGC</sequence>
<protein>
    <submittedName>
        <fullName evidence="2">MSHA pilin protein MshA</fullName>
    </submittedName>
</protein>